<dbReference type="InterPro" id="IPR005549">
    <property type="entry name" value="Kinetochore_Nuf2_N"/>
</dbReference>
<keyword evidence="12" id="KW-0131">Cell cycle</keyword>
<feature type="region of interest" description="Disordered" evidence="15">
    <location>
        <begin position="1"/>
        <end position="43"/>
    </location>
</feature>
<keyword evidence="19" id="KW-1185">Reference proteome</keyword>
<evidence type="ECO:0000256" key="9">
    <source>
        <dbReference type="ARBA" id="ARBA00022838"/>
    </source>
</evidence>
<comment type="similarity">
    <text evidence="4">Belongs to the NUF2 family.</text>
</comment>
<evidence type="ECO:0000256" key="5">
    <source>
        <dbReference type="ARBA" id="ARBA00017594"/>
    </source>
</evidence>
<evidence type="ECO:0000256" key="4">
    <source>
        <dbReference type="ARBA" id="ARBA00005498"/>
    </source>
</evidence>
<evidence type="ECO:0000313" key="18">
    <source>
        <dbReference type="EMBL" id="RPB26627.1"/>
    </source>
</evidence>
<feature type="coiled-coil region" evidence="14">
    <location>
        <begin position="190"/>
        <end position="238"/>
    </location>
</feature>
<dbReference type="FunCoup" id="A0A3N4LUT2">
    <property type="interactions" value="266"/>
</dbReference>
<evidence type="ECO:0000256" key="2">
    <source>
        <dbReference type="ARBA" id="ARBA00004123"/>
    </source>
</evidence>
<dbReference type="GO" id="GO:0031262">
    <property type="term" value="C:Ndc80 complex"/>
    <property type="evidence" value="ECO:0007669"/>
    <property type="project" value="InterPro"/>
</dbReference>
<dbReference type="InParanoid" id="A0A3N4LUT2"/>
<evidence type="ECO:0000256" key="7">
    <source>
        <dbReference type="ARBA" id="ARBA00022618"/>
    </source>
</evidence>
<sequence>MSFRPRDSNIFRAGAAPPRGSAIGSSQPPPPTTIKKSKPAEDEDDSILLTDDEIVSCLSVLISMNFSLGDLKNPSPTQVQLVYEQLVAEVMGVRRETVDALLKVGMSEMEHPETHKESMALMAFYRSLSRLMVVCNVKDFSFQDLLKPDYRRLRAHLSQVINFMRFRGDAARWGFISEQVARPEEAKARFEELLHENGHLRDEIKRVEKQVKQDEPAIKIAKEVNEALTSDLRAMKKRQTGLSVEFHNERNDRLSLKSALTDRQYLTVKGKQECDRIRPYIVDSPEKLQQVIVDMNATLLSEKNLSDTLERRIRALQTSMESFTIIEADVTSCIKIMEECEGELVKMEEMARKVSKHEEILKSKENENKDKERQEALLTRQLEHLREKIDRVRAQAEGKREQAQKRMEELKGVYDELSRERGEKSKDMERKKMRIEQIEKKVP</sequence>
<feature type="region of interest" description="Disordered" evidence="15">
    <location>
        <begin position="417"/>
        <end position="443"/>
    </location>
</feature>
<dbReference type="PANTHER" id="PTHR21650">
    <property type="entry name" value="MEMBRALIN/KINETOCHORE PROTEIN NUF2"/>
    <property type="match status" value="1"/>
</dbReference>
<dbReference type="GO" id="GO:0051383">
    <property type="term" value="P:kinetochore organization"/>
    <property type="evidence" value="ECO:0007669"/>
    <property type="project" value="TreeGrafter"/>
</dbReference>
<evidence type="ECO:0000259" key="17">
    <source>
        <dbReference type="Pfam" id="PF18595"/>
    </source>
</evidence>
<keyword evidence="6" id="KW-0158">Chromosome</keyword>
<reference evidence="18 19" key="1">
    <citation type="journal article" date="2018" name="Nat. Ecol. Evol.">
        <title>Pezizomycetes genomes reveal the molecular basis of ectomycorrhizal truffle lifestyle.</title>
        <authorList>
            <person name="Murat C."/>
            <person name="Payen T."/>
            <person name="Noel B."/>
            <person name="Kuo A."/>
            <person name="Morin E."/>
            <person name="Chen J."/>
            <person name="Kohler A."/>
            <person name="Krizsan K."/>
            <person name="Balestrini R."/>
            <person name="Da Silva C."/>
            <person name="Montanini B."/>
            <person name="Hainaut M."/>
            <person name="Levati E."/>
            <person name="Barry K.W."/>
            <person name="Belfiori B."/>
            <person name="Cichocki N."/>
            <person name="Clum A."/>
            <person name="Dockter R.B."/>
            <person name="Fauchery L."/>
            <person name="Guy J."/>
            <person name="Iotti M."/>
            <person name="Le Tacon F."/>
            <person name="Lindquist E.A."/>
            <person name="Lipzen A."/>
            <person name="Malagnac F."/>
            <person name="Mello A."/>
            <person name="Molinier V."/>
            <person name="Miyauchi S."/>
            <person name="Poulain J."/>
            <person name="Riccioni C."/>
            <person name="Rubini A."/>
            <person name="Sitrit Y."/>
            <person name="Splivallo R."/>
            <person name="Traeger S."/>
            <person name="Wang M."/>
            <person name="Zifcakova L."/>
            <person name="Wipf D."/>
            <person name="Zambonelli A."/>
            <person name="Paolocci F."/>
            <person name="Nowrousian M."/>
            <person name="Ottonello S."/>
            <person name="Baldrian P."/>
            <person name="Spatafora J.W."/>
            <person name="Henrissat B."/>
            <person name="Nagy L.G."/>
            <person name="Aury J.M."/>
            <person name="Wincker P."/>
            <person name="Grigoriev I.V."/>
            <person name="Bonfante P."/>
            <person name="Martin F.M."/>
        </authorList>
    </citation>
    <scope>NUCLEOTIDE SEQUENCE [LARGE SCALE GENOMIC DNA]</scope>
    <source>
        <strain evidence="18 19">ATCC MYA-4762</strain>
    </source>
</reference>
<comment type="subcellular location">
    <subcellularLocation>
        <location evidence="3">Chromosome</location>
        <location evidence="3">Centromere</location>
        <location evidence="3">Kinetochore</location>
    </subcellularLocation>
    <subcellularLocation>
        <location evidence="2">Nucleus</location>
    </subcellularLocation>
</comment>
<evidence type="ECO:0000256" key="3">
    <source>
        <dbReference type="ARBA" id="ARBA00004629"/>
    </source>
</evidence>
<proteinExistence type="inferred from homology"/>
<accession>A0A3N4LUT2</accession>
<feature type="domain" description="Kinetochore protein Nuf2 N-terminal" evidence="16">
    <location>
        <begin position="46"/>
        <end position="169"/>
    </location>
</feature>
<name>A0A3N4LUT2_9PEZI</name>
<dbReference type="GO" id="GO:0005634">
    <property type="term" value="C:nucleus"/>
    <property type="evidence" value="ECO:0007669"/>
    <property type="project" value="UniProtKB-SubCell"/>
</dbReference>
<dbReference type="AlphaFoldDB" id="A0A3N4LUT2"/>
<dbReference type="InterPro" id="IPR038275">
    <property type="entry name" value="Nuf2_N_sf"/>
</dbReference>
<evidence type="ECO:0000313" key="19">
    <source>
        <dbReference type="Proteomes" id="UP000267821"/>
    </source>
</evidence>
<dbReference type="OrthoDB" id="8194677at2759"/>
<keyword evidence="7" id="KW-0132">Cell division</keyword>
<evidence type="ECO:0000256" key="12">
    <source>
        <dbReference type="ARBA" id="ARBA00023306"/>
    </source>
</evidence>
<dbReference type="GO" id="GO:0051315">
    <property type="term" value="P:attachment of mitotic spindle microtubules to kinetochore"/>
    <property type="evidence" value="ECO:0007669"/>
    <property type="project" value="TreeGrafter"/>
</dbReference>
<dbReference type="GO" id="GO:0044877">
    <property type="term" value="F:protein-containing complex binding"/>
    <property type="evidence" value="ECO:0007669"/>
    <property type="project" value="TreeGrafter"/>
</dbReference>
<feature type="domain" description="Nuf2 DHR10-like" evidence="17">
    <location>
        <begin position="297"/>
        <end position="411"/>
    </location>
</feature>
<dbReference type="GO" id="GO:0007052">
    <property type="term" value="P:mitotic spindle organization"/>
    <property type="evidence" value="ECO:0007669"/>
    <property type="project" value="TreeGrafter"/>
</dbReference>
<evidence type="ECO:0000256" key="6">
    <source>
        <dbReference type="ARBA" id="ARBA00022454"/>
    </source>
</evidence>
<keyword evidence="13" id="KW-0137">Centromere</keyword>
<dbReference type="Pfam" id="PF03800">
    <property type="entry name" value="Nuf2"/>
    <property type="match status" value="1"/>
</dbReference>
<dbReference type="PANTHER" id="PTHR21650:SF2">
    <property type="entry name" value="KINETOCHORE PROTEIN NUF2"/>
    <property type="match status" value="1"/>
</dbReference>
<dbReference type="STRING" id="1051890.A0A3N4LUT2"/>
<evidence type="ECO:0000256" key="11">
    <source>
        <dbReference type="ARBA" id="ARBA00023242"/>
    </source>
</evidence>
<dbReference type="Pfam" id="PF18595">
    <property type="entry name" value="Nuf2_DHR10-like"/>
    <property type="match status" value="1"/>
</dbReference>
<organism evidence="18 19">
    <name type="scientific">Terfezia boudieri ATCC MYA-4762</name>
    <dbReference type="NCBI Taxonomy" id="1051890"/>
    <lineage>
        <taxon>Eukaryota</taxon>
        <taxon>Fungi</taxon>
        <taxon>Dikarya</taxon>
        <taxon>Ascomycota</taxon>
        <taxon>Pezizomycotina</taxon>
        <taxon>Pezizomycetes</taxon>
        <taxon>Pezizales</taxon>
        <taxon>Pezizaceae</taxon>
        <taxon>Terfezia</taxon>
    </lineage>
</organism>
<protein>
    <recommendedName>
        <fullName evidence="5">Probable kinetochore protein NUF2</fullName>
    </recommendedName>
</protein>
<dbReference type="Proteomes" id="UP000267821">
    <property type="component" value="Unassembled WGS sequence"/>
</dbReference>
<dbReference type="InterPro" id="IPR041112">
    <property type="entry name" value="Nuf2_DHR10-like"/>
</dbReference>
<keyword evidence="9" id="KW-0995">Kinetochore</keyword>
<dbReference type="GO" id="GO:0045132">
    <property type="term" value="P:meiotic chromosome segregation"/>
    <property type="evidence" value="ECO:0007669"/>
    <property type="project" value="TreeGrafter"/>
</dbReference>
<keyword evidence="11" id="KW-0539">Nucleus</keyword>
<evidence type="ECO:0000256" key="13">
    <source>
        <dbReference type="ARBA" id="ARBA00023328"/>
    </source>
</evidence>
<evidence type="ECO:0000256" key="10">
    <source>
        <dbReference type="ARBA" id="ARBA00023054"/>
    </source>
</evidence>
<comment type="function">
    <text evidence="1">Acts as a component of the essential kinetochore-associated NDC80 complex, which is required for chromosome segregation and spindle checkpoint activity.</text>
</comment>
<dbReference type="Gene3D" id="1.10.418.60">
    <property type="entry name" value="Ncd80 complex, Nuf2 subunit"/>
    <property type="match status" value="1"/>
</dbReference>
<gene>
    <name evidence="18" type="ORF">L211DRAFT_644199</name>
</gene>
<dbReference type="GO" id="GO:0051301">
    <property type="term" value="P:cell division"/>
    <property type="evidence" value="ECO:0007669"/>
    <property type="project" value="UniProtKB-KW"/>
</dbReference>
<evidence type="ECO:0000256" key="14">
    <source>
        <dbReference type="SAM" id="Coils"/>
    </source>
</evidence>
<keyword evidence="8" id="KW-0498">Mitosis</keyword>
<keyword evidence="10 14" id="KW-0175">Coiled coil</keyword>
<evidence type="ECO:0000259" key="16">
    <source>
        <dbReference type="Pfam" id="PF03800"/>
    </source>
</evidence>
<evidence type="ECO:0000256" key="15">
    <source>
        <dbReference type="SAM" id="MobiDB-lite"/>
    </source>
</evidence>
<evidence type="ECO:0000256" key="8">
    <source>
        <dbReference type="ARBA" id="ARBA00022776"/>
    </source>
</evidence>
<evidence type="ECO:0000256" key="1">
    <source>
        <dbReference type="ARBA" id="ARBA00002772"/>
    </source>
</evidence>
<dbReference type="EMBL" id="ML121533">
    <property type="protein sequence ID" value="RPB26627.1"/>
    <property type="molecule type" value="Genomic_DNA"/>
</dbReference>